<evidence type="ECO:0000256" key="3">
    <source>
        <dbReference type="ARBA" id="ARBA00022448"/>
    </source>
</evidence>
<evidence type="ECO:0000256" key="4">
    <source>
        <dbReference type="ARBA" id="ARBA00022475"/>
    </source>
</evidence>
<keyword evidence="5 8" id="KW-0812">Transmembrane</keyword>
<keyword evidence="3" id="KW-0813">Transport</keyword>
<evidence type="ECO:0000256" key="5">
    <source>
        <dbReference type="ARBA" id="ARBA00022692"/>
    </source>
</evidence>
<dbReference type="InterPro" id="IPR052017">
    <property type="entry name" value="TSUP"/>
</dbReference>
<dbReference type="InterPro" id="IPR002781">
    <property type="entry name" value="TM_pro_TauE-like"/>
</dbReference>
<dbReference type="Pfam" id="PF01925">
    <property type="entry name" value="TauE"/>
    <property type="match status" value="1"/>
</dbReference>
<gene>
    <name evidence="9" type="ORF">GCE9029_00392</name>
</gene>
<evidence type="ECO:0000256" key="8">
    <source>
        <dbReference type="RuleBase" id="RU363041"/>
    </source>
</evidence>
<keyword evidence="4 8" id="KW-1003">Cell membrane</keyword>
<dbReference type="GO" id="GO:0005886">
    <property type="term" value="C:plasma membrane"/>
    <property type="evidence" value="ECO:0007669"/>
    <property type="project" value="UniProtKB-SubCell"/>
</dbReference>
<evidence type="ECO:0000256" key="1">
    <source>
        <dbReference type="ARBA" id="ARBA00004651"/>
    </source>
</evidence>
<organism evidence="9 10">
    <name type="scientific">Grimontia celer</name>
    <dbReference type="NCBI Taxonomy" id="1796497"/>
    <lineage>
        <taxon>Bacteria</taxon>
        <taxon>Pseudomonadati</taxon>
        <taxon>Pseudomonadota</taxon>
        <taxon>Gammaproteobacteria</taxon>
        <taxon>Vibrionales</taxon>
        <taxon>Vibrionaceae</taxon>
        <taxon>Grimontia</taxon>
    </lineage>
</organism>
<protein>
    <recommendedName>
        <fullName evidence="8">Probable membrane transporter protein</fullName>
    </recommendedName>
</protein>
<comment type="similarity">
    <text evidence="2 8">Belongs to the 4-toluene sulfonate uptake permease (TSUP) (TC 2.A.102) family.</text>
</comment>
<evidence type="ECO:0000256" key="2">
    <source>
        <dbReference type="ARBA" id="ARBA00009142"/>
    </source>
</evidence>
<dbReference type="OrthoDB" id="9807082at2"/>
<keyword evidence="6 8" id="KW-1133">Transmembrane helix</keyword>
<reference evidence="10" key="1">
    <citation type="submission" date="2016-02" db="EMBL/GenBank/DDBJ databases">
        <authorList>
            <person name="Rodrigo-Torres Lidia"/>
            <person name="Arahal R.David."/>
        </authorList>
    </citation>
    <scope>NUCLEOTIDE SEQUENCE [LARGE SCALE GENOMIC DNA]</scope>
    <source>
        <strain evidence="10">CECT 9029</strain>
    </source>
</reference>
<evidence type="ECO:0000313" key="10">
    <source>
        <dbReference type="Proteomes" id="UP000071641"/>
    </source>
</evidence>
<dbReference type="STRING" id="1796497.GCE9029_00392"/>
<feature type="transmembrane region" description="Helical" evidence="8">
    <location>
        <begin position="233"/>
        <end position="251"/>
    </location>
</feature>
<evidence type="ECO:0000313" key="9">
    <source>
        <dbReference type="EMBL" id="CZF77746.1"/>
    </source>
</evidence>
<keyword evidence="7 8" id="KW-0472">Membrane</keyword>
<feature type="transmembrane region" description="Helical" evidence="8">
    <location>
        <begin position="143"/>
        <end position="168"/>
    </location>
</feature>
<comment type="subcellular location">
    <subcellularLocation>
        <location evidence="1 8">Cell membrane</location>
        <topology evidence="1 8">Multi-pass membrane protein</topology>
    </subcellularLocation>
</comment>
<proteinExistence type="inferred from homology"/>
<feature type="transmembrane region" description="Helical" evidence="8">
    <location>
        <begin position="180"/>
        <end position="199"/>
    </location>
</feature>
<feature type="transmembrane region" description="Helical" evidence="8">
    <location>
        <begin position="205"/>
        <end position="226"/>
    </location>
</feature>
<feature type="transmembrane region" description="Helical" evidence="8">
    <location>
        <begin position="104"/>
        <end position="123"/>
    </location>
</feature>
<dbReference type="RefSeq" id="WP_062660797.1">
    <property type="nucleotide sequence ID" value="NZ_FIZX01000001.1"/>
</dbReference>
<name>A0A128EUU9_9GAMM</name>
<dbReference type="AlphaFoldDB" id="A0A128EUU9"/>
<dbReference type="EMBL" id="FIZX01000001">
    <property type="protein sequence ID" value="CZF77746.1"/>
    <property type="molecule type" value="Genomic_DNA"/>
</dbReference>
<feature type="transmembrane region" description="Helical" evidence="8">
    <location>
        <begin position="76"/>
        <end position="97"/>
    </location>
</feature>
<dbReference type="PANTHER" id="PTHR30269:SF0">
    <property type="entry name" value="MEMBRANE TRANSPORTER PROTEIN YFCA-RELATED"/>
    <property type="match status" value="1"/>
</dbReference>
<dbReference type="PANTHER" id="PTHR30269">
    <property type="entry name" value="TRANSMEMBRANE PROTEIN YFCA"/>
    <property type="match status" value="1"/>
</dbReference>
<evidence type="ECO:0000256" key="6">
    <source>
        <dbReference type="ARBA" id="ARBA00022989"/>
    </source>
</evidence>
<keyword evidence="10" id="KW-1185">Reference proteome</keyword>
<sequence length="252" mass="26518">MDVSIGFGALLIVLGFVAGIINTLAGGGSNLTIPALIVLGMPAEVANATNRVGVLMQSLSGVAGFRHHKRLDNHDLLPILIPTLIGGAVGAGAAAWLPSSIIKPLLLGTMLLMAFIMLVKPQAVMPEEGELARKVKDTPASWVGLGIAGFYGGFVQAGVGFVLIAALCGTLRYDLVRGNALKLVCTLAFTSVSLAIFIWQDLILWLPGLLLAFGSMFGAWLAVKFAIKADPKLLKWFLFLMTLAGVVFAYLS</sequence>
<accession>A0A128EUU9</accession>
<evidence type="ECO:0000256" key="7">
    <source>
        <dbReference type="ARBA" id="ARBA00023136"/>
    </source>
</evidence>
<dbReference type="Proteomes" id="UP000071641">
    <property type="component" value="Unassembled WGS sequence"/>
</dbReference>